<sequence length="102" mass="10739">MHAVQQVVLQPPPHKQMSNSLPPPHFPTVPSSSLPQVVVETGIAPAQTNPQGTTCDLCPNQEASEPNSPQDLAHIDGITVGNVELSPGLISSPSNHDQEHDA</sequence>
<gene>
    <name evidence="2" type="ORF">BDA96_02G170600</name>
</gene>
<evidence type="ECO:0000313" key="2">
    <source>
        <dbReference type="EMBL" id="KAG0543208.1"/>
    </source>
</evidence>
<evidence type="ECO:0000256" key="1">
    <source>
        <dbReference type="SAM" id="MobiDB-lite"/>
    </source>
</evidence>
<proteinExistence type="predicted"/>
<accession>A0A921UT43</accession>
<protein>
    <submittedName>
        <fullName evidence="2">Uncharacterized protein</fullName>
    </submittedName>
</protein>
<comment type="caution">
    <text evidence="2">The sequence shown here is derived from an EMBL/GenBank/DDBJ whole genome shotgun (WGS) entry which is preliminary data.</text>
</comment>
<dbReference type="EMBL" id="CM027681">
    <property type="protein sequence ID" value="KAG0543208.1"/>
    <property type="molecule type" value="Genomic_DNA"/>
</dbReference>
<reference evidence="2" key="1">
    <citation type="journal article" date="2019" name="BMC Genomics">
        <title>A new reference genome for Sorghum bicolor reveals high levels of sequence similarity between sweet and grain genotypes: implications for the genetics of sugar metabolism.</title>
        <authorList>
            <person name="Cooper E.A."/>
            <person name="Brenton Z.W."/>
            <person name="Flinn B.S."/>
            <person name="Jenkins J."/>
            <person name="Shu S."/>
            <person name="Flowers D."/>
            <person name="Luo F."/>
            <person name="Wang Y."/>
            <person name="Xia P."/>
            <person name="Barry K."/>
            <person name="Daum C."/>
            <person name="Lipzen A."/>
            <person name="Yoshinaga Y."/>
            <person name="Schmutz J."/>
            <person name="Saski C."/>
            <person name="Vermerris W."/>
            <person name="Kresovich S."/>
        </authorList>
    </citation>
    <scope>NUCLEOTIDE SEQUENCE</scope>
</reference>
<organism evidence="2 3">
    <name type="scientific">Sorghum bicolor</name>
    <name type="common">Sorghum</name>
    <name type="synonym">Sorghum vulgare</name>
    <dbReference type="NCBI Taxonomy" id="4558"/>
    <lineage>
        <taxon>Eukaryota</taxon>
        <taxon>Viridiplantae</taxon>
        <taxon>Streptophyta</taxon>
        <taxon>Embryophyta</taxon>
        <taxon>Tracheophyta</taxon>
        <taxon>Spermatophyta</taxon>
        <taxon>Magnoliopsida</taxon>
        <taxon>Liliopsida</taxon>
        <taxon>Poales</taxon>
        <taxon>Poaceae</taxon>
        <taxon>PACMAD clade</taxon>
        <taxon>Panicoideae</taxon>
        <taxon>Andropogonodae</taxon>
        <taxon>Andropogoneae</taxon>
        <taxon>Sorghinae</taxon>
        <taxon>Sorghum</taxon>
    </lineage>
</organism>
<reference evidence="2" key="2">
    <citation type="submission" date="2020-10" db="EMBL/GenBank/DDBJ databases">
        <authorList>
            <person name="Cooper E.A."/>
            <person name="Brenton Z.W."/>
            <person name="Flinn B.S."/>
            <person name="Jenkins J."/>
            <person name="Shu S."/>
            <person name="Flowers D."/>
            <person name="Luo F."/>
            <person name="Wang Y."/>
            <person name="Xia P."/>
            <person name="Barry K."/>
            <person name="Daum C."/>
            <person name="Lipzen A."/>
            <person name="Yoshinaga Y."/>
            <person name="Schmutz J."/>
            <person name="Saski C."/>
            <person name="Vermerris W."/>
            <person name="Kresovich S."/>
        </authorList>
    </citation>
    <scope>NUCLEOTIDE SEQUENCE</scope>
</reference>
<name>A0A921UT43_SORBI</name>
<feature type="region of interest" description="Disordered" evidence="1">
    <location>
        <begin position="1"/>
        <end position="32"/>
    </location>
</feature>
<dbReference type="AlphaFoldDB" id="A0A921UT43"/>
<evidence type="ECO:0000313" key="3">
    <source>
        <dbReference type="Proteomes" id="UP000807115"/>
    </source>
</evidence>
<dbReference type="Proteomes" id="UP000807115">
    <property type="component" value="Chromosome 2"/>
</dbReference>